<keyword evidence="3 5" id="KW-1133">Transmembrane helix</keyword>
<keyword evidence="2 5" id="KW-0812">Transmembrane</keyword>
<dbReference type="EMBL" id="PPCV01000002">
    <property type="protein sequence ID" value="RXW32959.1"/>
    <property type="molecule type" value="Genomic_DNA"/>
</dbReference>
<evidence type="ECO:0000256" key="4">
    <source>
        <dbReference type="ARBA" id="ARBA00023136"/>
    </source>
</evidence>
<gene>
    <name evidence="6" type="ORF">C1706_03530</name>
</gene>
<evidence type="ECO:0000256" key="2">
    <source>
        <dbReference type="ARBA" id="ARBA00022692"/>
    </source>
</evidence>
<keyword evidence="4 5" id="KW-0472">Membrane</keyword>
<comment type="caution">
    <text evidence="6">The sequence shown here is derived from an EMBL/GenBank/DDBJ whole genome shotgun (WGS) entry which is preliminary data.</text>
</comment>
<organism evidence="6 7">
    <name type="scientific">Propioniciclava flava</name>
    <dbReference type="NCBI Taxonomy" id="2072026"/>
    <lineage>
        <taxon>Bacteria</taxon>
        <taxon>Bacillati</taxon>
        <taxon>Actinomycetota</taxon>
        <taxon>Actinomycetes</taxon>
        <taxon>Propionibacteriales</taxon>
        <taxon>Propionibacteriaceae</taxon>
        <taxon>Propioniciclava</taxon>
    </lineage>
</organism>
<evidence type="ECO:0000313" key="7">
    <source>
        <dbReference type="Proteomes" id="UP000290624"/>
    </source>
</evidence>
<dbReference type="Pfam" id="PF13564">
    <property type="entry name" value="DoxX_2"/>
    <property type="match status" value="1"/>
</dbReference>
<feature type="transmembrane region" description="Helical" evidence="5">
    <location>
        <begin position="6"/>
        <end position="25"/>
    </location>
</feature>
<dbReference type="Proteomes" id="UP000290624">
    <property type="component" value="Unassembled WGS sequence"/>
</dbReference>
<evidence type="ECO:0000256" key="5">
    <source>
        <dbReference type="SAM" id="Phobius"/>
    </source>
</evidence>
<evidence type="ECO:0000313" key="6">
    <source>
        <dbReference type="EMBL" id="RXW32959.1"/>
    </source>
</evidence>
<proteinExistence type="predicted"/>
<feature type="transmembrane region" description="Helical" evidence="5">
    <location>
        <begin position="45"/>
        <end position="63"/>
    </location>
</feature>
<accession>A0A4Q2EI16</accession>
<dbReference type="OrthoDB" id="3790625at2"/>
<feature type="transmembrane region" description="Helical" evidence="5">
    <location>
        <begin position="69"/>
        <end position="90"/>
    </location>
</feature>
<evidence type="ECO:0000256" key="1">
    <source>
        <dbReference type="ARBA" id="ARBA00004141"/>
    </source>
</evidence>
<dbReference type="RefSeq" id="WP_129457860.1">
    <property type="nucleotide sequence ID" value="NZ_PPCV01000002.1"/>
</dbReference>
<comment type="subcellular location">
    <subcellularLocation>
        <location evidence="1">Membrane</location>
        <topology evidence="1">Multi-pass membrane protein</topology>
    </subcellularLocation>
</comment>
<dbReference type="InterPro" id="IPR032808">
    <property type="entry name" value="DoxX"/>
</dbReference>
<keyword evidence="7" id="KW-1185">Reference proteome</keyword>
<sequence>MIIALWSINGLLAAVFAAAGIVKIATPYERLKTRGMTWVEEYTPAVVRAIGVAELLGAVGLIVPRLLNVAPILTPIASLCLAATMAGALATHVRRKEPYAPALILGLACLASALLGFVAR</sequence>
<evidence type="ECO:0000256" key="3">
    <source>
        <dbReference type="ARBA" id="ARBA00022989"/>
    </source>
</evidence>
<name>A0A4Q2EI16_9ACTN</name>
<dbReference type="AlphaFoldDB" id="A0A4Q2EI16"/>
<reference evidence="6 7" key="1">
    <citation type="submission" date="2018-01" db="EMBL/GenBank/DDBJ databases">
        <title>Lactibacter flavus gen. nov., sp. nov., a novel bacterium of the family Propionibacteriaceae isolated from raw milk and dairy products.</title>
        <authorList>
            <person name="Wenning M."/>
            <person name="Breitenwieser F."/>
            <person name="Huptas C."/>
            <person name="von Neubeck M."/>
            <person name="Busse H.-J."/>
            <person name="Scherer S."/>
        </authorList>
    </citation>
    <scope>NUCLEOTIDE SEQUENCE [LARGE SCALE GENOMIC DNA]</scope>
    <source>
        <strain evidence="6 7">VG341</strain>
    </source>
</reference>
<protein>
    <submittedName>
        <fullName evidence="6">DoxX family protein</fullName>
    </submittedName>
</protein>
<dbReference type="GO" id="GO:0016020">
    <property type="term" value="C:membrane"/>
    <property type="evidence" value="ECO:0007669"/>
    <property type="project" value="UniProtKB-SubCell"/>
</dbReference>
<feature type="transmembrane region" description="Helical" evidence="5">
    <location>
        <begin position="102"/>
        <end position="119"/>
    </location>
</feature>